<evidence type="ECO:0000313" key="2">
    <source>
        <dbReference type="EMBL" id="CAB4137585.1"/>
    </source>
</evidence>
<feature type="domain" description="HTH cro/C1-type" evidence="1">
    <location>
        <begin position="6"/>
        <end position="36"/>
    </location>
</feature>
<dbReference type="InterPro" id="IPR010982">
    <property type="entry name" value="Lambda_DNA-bd_dom_sf"/>
</dbReference>
<dbReference type="EMBL" id="LR796333">
    <property type="protein sequence ID" value="CAB4137585.1"/>
    <property type="molecule type" value="Genomic_DNA"/>
</dbReference>
<dbReference type="GO" id="GO:0003677">
    <property type="term" value="F:DNA binding"/>
    <property type="evidence" value="ECO:0007669"/>
    <property type="project" value="InterPro"/>
</dbReference>
<protein>
    <submittedName>
        <fullName evidence="2">HTH_XRE domain containing protein</fullName>
    </submittedName>
</protein>
<dbReference type="Pfam" id="PF01381">
    <property type="entry name" value="HTH_3"/>
    <property type="match status" value="1"/>
</dbReference>
<dbReference type="Gene3D" id="1.10.260.40">
    <property type="entry name" value="lambda repressor-like DNA-binding domains"/>
    <property type="match status" value="1"/>
</dbReference>
<reference evidence="2" key="1">
    <citation type="submission" date="2020-04" db="EMBL/GenBank/DDBJ databases">
        <authorList>
            <person name="Chiriac C."/>
            <person name="Salcher M."/>
            <person name="Ghai R."/>
            <person name="Kavagutti S V."/>
        </authorList>
    </citation>
    <scope>NUCLEOTIDE SEQUENCE</scope>
</reference>
<organism evidence="2">
    <name type="scientific">uncultured Caudovirales phage</name>
    <dbReference type="NCBI Taxonomy" id="2100421"/>
    <lineage>
        <taxon>Viruses</taxon>
        <taxon>Duplodnaviria</taxon>
        <taxon>Heunggongvirae</taxon>
        <taxon>Uroviricota</taxon>
        <taxon>Caudoviricetes</taxon>
        <taxon>Peduoviridae</taxon>
        <taxon>Maltschvirus</taxon>
        <taxon>Maltschvirus maltsch</taxon>
    </lineage>
</organism>
<proteinExistence type="predicted"/>
<dbReference type="SMART" id="SM00530">
    <property type="entry name" value="HTH_XRE"/>
    <property type="match status" value="1"/>
</dbReference>
<name>A0A6J5LT62_9CAUD</name>
<dbReference type="InterPro" id="IPR001387">
    <property type="entry name" value="Cro/C1-type_HTH"/>
</dbReference>
<evidence type="ECO:0000259" key="1">
    <source>
        <dbReference type="PROSITE" id="PS50943"/>
    </source>
</evidence>
<gene>
    <name evidence="2" type="ORF">UFOVP321_42</name>
</gene>
<sequence length="56" mass="6413">MTKEQLRKIRRAKDVTQEKLASISGISLATINRAEKTGKVRLETMQKLFHTLDKIS</sequence>
<dbReference type="PROSITE" id="PS50943">
    <property type="entry name" value="HTH_CROC1"/>
    <property type="match status" value="1"/>
</dbReference>
<dbReference type="SUPFAM" id="SSF47413">
    <property type="entry name" value="lambda repressor-like DNA-binding domains"/>
    <property type="match status" value="1"/>
</dbReference>
<dbReference type="CDD" id="cd00093">
    <property type="entry name" value="HTH_XRE"/>
    <property type="match status" value="1"/>
</dbReference>
<accession>A0A6J5LT62</accession>